<dbReference type="AlphaFoldDB" id="A0A238X073"/>
<gene>
    <name evidence="7" type="ORF">SAMN06265355_103436</name>
</gene>
<evidence type="ECO:0000256" key="3">
    <source>
        <dbReference type="ARBA" id="ARBA00022741"/>
    </source>
</evidence>
<dbReference type="Gene3D" id="3.40.50.300">
    <property type="entry name" value="P-loop containing nucleotide triphosphate hydrolases"/>
    <property type="match status" value="1"/>
</dbReference>
<dbReference type="RefSeq" id="WP_245919035.1">
    <property type="nucleotide sequence ID" value="NZ_FZNP01000003.1"/>
</dbReference>
<dbReference type="InterPro" id="IPR003439">
    <property type="entry name" value="ABC_transporter-like_ATP-bd"/>
</dbReference>
<dbReference type="GO" id="GO:0015833">
    <property type="term" value="P:peptide transport"/>
    <property type="evidence" value="ECO:0007669"/>
    <property type="project" value="InterPro"/>
</dbReference>
<feature type="compositionally biased region" description="Basic and acidic residues" evidence="5">
    <location>
        <begin position="319"/>
        <end position="345"/>
    </location>
</feature>
<dbReference type="SUPFAM" id="SSF52540">
    <property type="entry name" value="P-loop containing nucleoside triphosphate hydrolases"/>
    <property type="match status" value="1"/>
</dbReference>
<sequence>MLSADDLTVSYDRTPVVRGVSLTVPENSGGVAVIGESGSGKTTIARALLGLVRPERGRVLFRDRDIARLDRAGRALYRSQVQPVFQDGSEALDPRMRIGASISEALRIRRRRAGGEPAGKDGDLPSVTELLTDVGLDPDLAGRRPHQLSGGQRQRVVIARALAVDPRLLVLDEPTSALDVTVQAHVLDLLAGLRDEHGLSYLLITHNLAIVDRLCDTVHVLFAGRIVESGPIGTVLGAPAHPYTAALRDAVPRLGAAHRAAGASDALPAAEGCPFRHRCPIAVDRCATEDPRLLPLADEHSVACHRAVPAGADGAVPAEADRAVPAEADRAVPAEADDHRSGAEL</sequence>
<dbReference type="PROSITE" id="PS50893">
    <property type="entry name" value="ABC_TRANSPORTER_2"/>
    <property type="match status" value="1"/>
</dbReference>
<dbReference type="Pfam" id="PF08352">
    <property type="entry name" value="oligo_HPY"/>
    <property type="match status" value="1"/>
</dbReference>
<dbReference type="InterPro" id="IPR027417">
    <property type="entry name" value="P-loop_NTPase"/>
</dbReference>
<dbReference type="EMBL" id="FZNP01000003">
    <property type="protein sequence ID" value="SNR51249.1"/>
    <property type="molecule type" value="Genomic_DNA"/>
</dbReference>
<dbReference type="InterPro" id="IPR050319">
    <property type="entry name" value="ABC_transp_ATP-bind"/>
</dbReference>
<comment type="similarity">
    <text evidence="1">Belongs to the ABC transporter superfamily.</text>
</comment>
<dbReference type="CDD" id="cd03257">
    <property type="entry name" value="ABC_NikE_OppD_transporters"/>
    <property type="match status" value="1"/>
</dbReference>
<dbReference type="Proteomes" id="UP000198420">
    <property type="component" value="Unassembled WGS sequence"/>
</dbReference>
<dbReference type="PANTHER" id="PTHR43776">
    <property type="entry name" value="TRANSPORT ATP-BINDING PROTEIN"/>
    <property type="match status" value="1"/>
</dbReference>
<accession>A0A238X073</accession>
<evidence type="ECO:0000313" key="8">
    <source>
        <dbReference type="Proteomes" id="UP000198420"/>
    </source>
</evidence>
<dbReference type="NCBIfam" id="TIGR01727">
    <property type="entry name" value="oligo_HPY"/>
    <property type="match status" value="1"/>
</dbReference>
<dbReference type="GO" id="GO:0005524">
    <property type="term" value="F:ATP binding"/>
    <property type="evidence" value="ECO:0007669"/>
    <property type="project" value="UniProtKB-KW"/>
</dbReference>
<keyword evidence="2" id="KW-0813">Transport</keyword>
<keyword evidence="8" id="KW-1185">Reference proteome</keyword>
<dbReference type="GO" id="GO:0016887">
    <property type="term" value="F:ATP hydrolysis activity"/>
    <property type="evidence" value="ECO:0007669"/>
    <property type="project" value="InterPro"/>
</dbReference>
<dbReference type="GO" id="GO:0055085">
    <property type="term" value="P:transmembrane transport"/>
    <property type="evidence" value="ECO:0007669"/>
    <property type="project" value="UniProtKB-ARBA"/>
</dbReference>
<dbReference type="PANTHER" id="PTHR43776:SF7">
    <property type="entry name" value="D,D-DIPEPTIDE TRANSPORT ATP-BINDING PROTEIN DDPF-RELATED"/>
    <property type="match status" value="1"/>
</dbReference>
<evidence type="ECO:0000259" key="6">
    <source>
        <dbReference type="PROSITE" id="PS50893"/>
    </source>
</evidence>
<dbReference type="InterPro" id="IPR017871">
    <property type="entry name" value="ABC_transporter-like_CS"/>
</dbReference>
<keyword evidence="3" id="KW-0547">Nucleotide-binding</keyword>
<dbReference type="InterPro" id="IPR013563">
    <property type="entry name" value="Oligopep_ABC_C"/>
</dbReference>
<dbReference type="SMART" id="SM00382">
    <property type="entry name" value="AAA"/>
    <property type="match status" value="1"/>
</dbReference>
<dbReference type="InterPro" id="IPR003593">
    <property type="entry name" value="AAA+_ATPase"/>
</dbReference>
<reference evidence="8" key="1">
    <citation type="submission" date="2017-06" db="EMBL/GenBank/DDBJ databases">
        <authorList>
            <person name="Varghese N."/>
            <person name="Submissions S."/>
        </authorList>
    </citation>
    <scope>NUCLEOTIDE SEQUENCE [LARGE SCALE GENOMIC DNA]</scope>
    <source>
        <strain evidence="8">DSM 44485</strain>
    </source>
</reference>
<dbReference type="PROSITE" id="PS00211">
    <property type="entry name" value="ABC_TRANSPORTER_1"/>
    <property type="match status" value="1"/>
</dbReference>
<feature type="domain" description="ABC transporter" evidence="6">
    <location>
        <begin position="2"/>
        <end position="248"/>
    </location>
</feature>
<protein>
    <submittedName>
        <fullName evidence="7">Peptide/nickel transport system ATP-binding protein</fullName>
    </submittedName>
</protein>
<evidence type="ECO:0000256" key="5">
    <source>
        <dbReference type="SAM" id="MobiDB-lite"/>
    </source>
</evidence>
<name>A0A238X073_9ACTN</name>
<evidence type="ECO:0000313" key="7">
    <source>
        <dbReference type="EMBL" id="SNR51249.1"/>
    </source>
</evidence>
<evidence type="ECO:0000256" key="4">
    <source>
        <dbReference type="ARBA" id="ARBA00022840"/>
    </source>
</evidence>
<organism evidence="7 8">
    <name type="scientific">Actinomadura mexicana</name>
    <dbReference type="NCBI Taxonomy" id="134959"/>
    <lineage>
        <taxon>Bacteria</taxon>
        <taxon>Bacillati</taxon>
        <taxon>Actinomycetota</taxon>
        <taxon>Actinomycetes</taxon>
        <taxon>Streptosporangiales</taxon>
        <taxon>Thermomonosporaceae</taxon>
        <taxon>Actinomadura</taxon>
    </lineage>
</organism>
<dbReference type="Pfam" id="PF00005">
    <property type="entry name" value="ABC_tran"/>
    <property type="match status" value="1"/>
</dbReference>
<evidence type="ECO:0000256" key="1">
    <source>
        <dbReference type="ARBA" id="ARBA00005417"/>
    </source>
</evidence>
<evidence type="ECO:0000256" key="2">
    <source>
        <dbReference type="ARBA" id="ARBA00022448"/>
    </source>
</evidence>
<proteinExistence type="inferred from homology"/>
<keyword evidence="4 7" id="KW-0067">ATP-binding</keyword>
<feature type="region of interest" description="Disordered" evidence="5">
    <location>
        <begin position="314"/>
        <end position="345"/>
    </location>
</feature>